<protein>
    <submittedName>
        <fullName evidence="1">Uncharacterized protein</fullName>
    </submittedName>
</protein>
<organism evidence="1">
    <name type="scientific">marine metagenome</name>
    <dbReference type="NCBI Taxonomy" id="408172"/>
    <lineage>
        <taxon>unclassified sequences</taxon>
        <taxon>metagenomes</taxon>
        <taxon>ecological metagenomes</taxon>
    </lineage>
</organism>
<dbReference type="EMBL" id="UINC01006008">
    <property type="protein sequence ID" value="SVA24917.1"/>
    <property type="molecule type" value="Genomic_DNA"/>
</dbReference>
<name>A0A381UC36_9ZZZZ</name>
<sequence length="51" mass="5643">WVYLADVRDRDIVQTILNETIGDDMPTPTIVGARLMGRSGVEIQMVIGKTP</sequence>
<gene>
    <name evidence="1" type="ORF">METZ01_LOCUS77771</name>
</gene>
<dbReference type="AlphaFoldDB" id="A0A381UC36"/>
<evidence type="ECO:0000313" key="1">
    <source>
        <dbReference type="EMBL" id="SVA24917.1"/>
    </source>
</evidence>
<accession>A0A381UC36</accession>
<reference evidence="1" key="1">
    <citation type="submission" date="2018-05" db="EMBL/GenBank/DDBJ databases">
        <authorList>
            <person name="Lanie J.A."/>
            <person name="Ng W.-L."/>
            <person name="Kazmierczak K.M."/>
            <person name="Andrzejewski T.M."/>
            <person name="Davidsen T.M."/>
            <person name="Wayne K.J."/>
            <person name="Tettelin H."/>
            <person name="Glass J.I."/>
            <person name="Rusch D."/>
            <person name="Podicherti R."/>
            <person name="Tsui H.-C.T."/>
            <person name="Winkler M.E."/>
        </authorList>
    </citation>
    <scope>NUCLEOTIDE SEQUENCE</scope>
</reference>
<feature type="non-terminal residue" evidence="1">
    <location>
        <position position="1"/>
    </location>
</feature>
<proteinExistence type="predicted"/>